<accession>A0ACC2K6T4</accession>
<evidence type="ECO:0000313" key="1">
    <source>
        <dbReference type="EMBL" id="KAJ8616697.1"/>
    </source>
</evidence>
<evidence type="ECO:0000313" key="2">
    <source>
        <dbReference type="Proteomes" id="UP001234297"/>
    </source>
</evidence>
<keyword evidence="2" id="KW-1185">Reference proteome</keyword>
<gene>
    <name evidence="1" type="ORF">MRB53_036069</name>
</gene>
<dbReference type="Proteomes" id="UP001234297">
    <property type="component" value="Chromosome 12"/>
</dbReference>
<dbReference type="EMBL" id="CM056820">
    <property type="protein sequence ID" value="KAJ8616697.1"/>
    <property type="molecule type" value="Genomic_DNA"/>
</dbReference>
<organism evidence="1 2">
    <name type="scientific">Persea americana</name>
    <name type="common">Avocado</name>
    <dbReference type="NCBI Taxonomy" id="3435"/>
    <lineage>
        <taxon>Eukaryota</taxon>
        <taxon>Viridiplantae</taxon>
        <taxon>Streptophyta</taxon>
        <taxon>Embryophyta</taxon>
        <taxon>Tracheophyta</taxon>
        <taxon>Spermatophyta</taxon>
        <taxon>Magnoliopsida</taxon>
        <taxon>Magnoliidae</taxon>
        <taxon>Laurales</taxon>
        <taxon>Lauraceae</taxon>
        <taxon>Persea</taxon>
    </lineage>
</organism>
<protein>
    <submittedName>
        <fullName evidence="1">Uncharacterized protein</fullName>
    </submittedName>
</protein>
<name>A0ACC2K6T4_PERAE</name>
<proteinExistence type="predicted"/>
<comment type="caution">
    <text evidence="1">The sequence shown here is derived from an EMBL/GenBank/DDBJ whole genome shotgun (WGS) entry which is preliminary data.</text>
</comment>
<reference evidence="1 2" key="1">
    <citation type="journal article" date="2022" name="Hortic Res">
        <title>A haplotype resolved chromosomal level avocado genome allows analysis of novel avocado genes.</title>
        <authorList>
            <person name="Nath O."/>
            <person name="Fletcher S.J."/>
            <person name="Hayward A."/>
            <person name="Shaw L.M."/>
            <person name="Masouleh A.K."/>
            <person name="Furtado A."/>
            <person name="Henry R.J."/>
            <person name="Mitter N."/>
        </authorList>
    </citation>
    <scope>NUCLEOTIDE SEQUENCE [LARGE SCALE GENOMIC DNA]</scope>
    <source>
        <strain evidence="2">cv. Hass</strain>
    </source>
</reference>
<sequence>MVSLLLTISGVSVLTWIVRLVNWIWWKPMKLERELREQGFRGPPYRLLYGCMKENSRMTEEGLVKAHESQPSDFATYGSICSQDCQGIWYLPTKENIRIKNIQKEVQDLFWGIIKKRERAMKMGEPCNDDLLGLLLESNNEIRKEYKDNRLTIEEIN</sequence>